<feature type="transmembrane region" description="Helical" evidence="7">
    <location>
        <begin position="61"/>
        <end position="84"/>
    </location>
</feature>
<evidence type="ECO:0000313" key="8">
    <source>
        <dbReference type="EMBL" id="TLU71241.1"/>
    </source>
</evidence>
<organism evidence="8 9">
    <name type="scientific">Lichenicoccus roseus</name>
    <dbReference type="NCBI Taxonomy" id="2683649"/>
    <lineage>
        <taxon>Bacteria</taxon>
        <taxon>Pseudomonadati</taxon>
        <taxon>Pseudomonadota</taxon>
        <taxon>Alphaproteobacteria</taxon>
        <taxon>Acetobacterales</taxon>
        <taxon>Acetobacteraceae</taxon>
        <taxon>Lichenicoccus</taxon>
    </lineage>
</organism>
<feature type="transmembrane region" description="Helical" evidence="7">
    <location>
        <begin position="218"/>
        <end position="239"/>
    </location>
</feature>
<keyword evidence="5 7" id="KW-0472">Membrane</keyword>
<keyword evidence="4 7" id="KW-1133">Transmembrane helix</keyword>
<dbReference type="PROSITE" id="PS00221">
    <property type="entry name" value="MIP"/>
    <property type="match status" value="1"/>
</dbReference>
<dbReference type="Pfam" id="PF00230">
    <property type="entry name" value="MIP"/>
    <property type="match status" value="1"/>
</dbReference>
<dbReference type="AlphaFoldDB" id="A0A5R9J6J3"/>
<dbReference type="OrthoDB" id="9807293at2"/>
<dbReference type="GO" id="GO:0015267">
    <property type="term" value="F:channel activity"/>
    <property type="evidence" value="ECO:0007669"/>
    <property type="project" value="InterPro"/>
</dbReference>
<dbReference type="Proteomes" id="UP000305654">
    <property type="component" value="Unassembled WGS sequence"/>
</dbReference>
<evidence type="ECO:0000256" key="6">
    <source>
        <dbReference type="RuleBase" id="RU000477"/>
    </source>
</evidence>
<dbReference type="InterPro" id="IPR000425">
    <property type="entry name" value="MIP"/>
</dbReference>
<evidence type="ECO:0000256" key="5">
    <source>
        <dbReference type="ARBA" id="ARBA00023136"/>
    </source>
</evidence>
<dbReference type="PANTHER" id="PTHR45724:SF13">
    <property type="entry name" value="AQUAPORIN NIP1-1-RELATED"/>
    <property type="match status" value="1"/>
</dbReference>
<evidence type="ECO:0000313" key="9">
    <source>
        <dbReference type="Proteomes" id="UP000305654"/>
    </source>
</evidence>
<dbReference type="PRINTS" id="PR00783">
    <property type="entry name" value="MINTRINSICP"/>
</dbReference>
<protein>
    <submittedName>
        <fullName evidence="8">Aquaporin</fullName>
    </submittedName>
</protein>
<comment type="similarity">
    <text evidence="6">Belongs to the MIP/aquaporin (TC 1.A.8) family.</text>
</comment>
<dbReference type="SUPFAM" id="SSF81338">
    <property type="entry name" value="Aquaporin-like"/>
    <property type="match status" value="1"/>
</dbReference>
<keyword evidence="2 6" id="KW-0813">Transport</keyword>
<dbReference type="PANTHER" id="PTHR45724">
    <property type="entry name" value="AQUAPORIN NIP2-1"/>
    <property type="match status" value="1"/>
</dbReference>
<evidence type="ECO:0000256" key="3">
    <source>
        <dbReference type="ARBA" id="ARBA00022692"/>
    </source>
</evidence>
<name>A0A5R9J6J3_9PROT</name>
<dbReference type="InterPro" id="IPR034294">
    <property type="entry name" value="Aquaporin_transptr"/>
</dbReference>
<evidence type="ECO:0000256" key="7">
    <source>
        <dbReference type="SAM" id="Phobius"/>
    </source>
</evidence>
<gene>
    <name evidence="8" type="ORF">FE263_17195</name>
</gene>
<accession>A0A5R9J6J3</accession>
<comment type="subcellular location">
    <subcellularLocation>
        <location evidence="1">Membrane</location>
        <topology evidence="1">Multi-pass membrane protein</topology>
    </subcellularLocation>
</comment>
<evidence type="ECO:0000256" key="4">
    <source>
        <dbReference type="ARBA" id="ARBA00022989"/>
    </source>
</evidence>
<evidence type="ECO:0000256" key="1">
    <source>
        <dbReference type="ARBA" id="ARBA00004141"/>
    </source>
</evidence>
<feature type="transmembrane region" description="Helical" evidence="7">
    <location>
        <begin position="179"/>
        <end position="198"/>
    </location>
</feature>
<dbReference type="EMBL" id="VCDI01000007">
    <property type="protein sequence ID" value="TLU71241.1"/>
    <property type="molecule type" value="Genomic_DNA"/>
</dbReference>
<dbReference type="InterPro" id="IPR023271">
    <property type="entry name" value="Aquaporin-like"/>
</dbReference>
<feature type="transmembrane region" description="Helical" evidence="7">
    <location>
        <begin position="148"/>
        <end position="167"/>
    </location>
</feature>
<feature type="transmembrane region" description="Helical" evidence="7">
    <location>
        <begin position="21"/>
        <end position="49"/>
    </location>
</feature>
<dbReference type="InterPro" id="IPR022357">
    <property type="entry name" value="MIP_CS"/>
</dbReference>
<dbReference type="GO" id="GO:0016020">
    <property type="term" value="C:membrane"/>
    <property type="evidence" value="ECO:0007669"/>
    <property type="project" value="UniProtKB-SubCell"/>
</dbReference>
<comment type="caution">
    <text evidence="8">The sequence shown here is derived from an EMBL/GenBank/DDBJ whole genome shotgun (WGS) entry which is preliminary data.</text>
</comment>
<dbReference type="Gene3D" id="1.20.1080.10">
    <property type="entry name" value="Glycerol uptake facilitator protein"/>
    <property type="match status" value="1"/>
</dbReference>
<proteinExistence type="inferred from homology"/>
<keyword evidence="3 6" id="KW-0812">Transmembrane</keyword>
<reference evidence="8 9" key="1">
    <citation type="submission" date="2019-05" db="EMBL/GenBank/DDBJ databases">
        <authorList>
            <person name="Pankratov T."/>
            <person name="Grouzdev D."/>
        </authorList>
    </citation>
    <scope>NUCLEOTIDE SEQUENCE [LARGE SCALE GENOMIC DNA]</scope>
    <source>
        <strain evidence="8 9">KEBCLARHB70R</strain>
    </source>
</reference>
<keyword evidence="9" id="KW-1185">Reference proteome</keyword>
<sequence length="252" mass="25100">MSSGATQGFTRGKTRSSRIDNLLLACVAEVIGTFMLVLVGTAVATAATLGKNTAGSAYDSFAVAMSFGLILIPIVGAIGQISGAHVNPAVTLGLATAGKFPWRFVAPYWVAQLAGAVIAALVVWIAYGHGAFADSHLGAPSPVHGADGMQVLLVEALIAFILVFTVISTATDPRVPAGTAAVAIGFSLAAGVLLGGPVSGGAGNPARALGPMIVAGTFPVWFFYTAGPLVGGVLAALAYRVVGGAQPPSDAV</sequence>
<evidence type="ECO:0000256" key="2">
    <source>
        <dbReference type="ARBA" id="ARBA00022448"/>
    </source>
</evidence>
<feature type="transmembrane region" description="Helical" evidence="7">
    <location>
        <begin position="105"/>
        <end position="128"/>
    </location>
</feature>